<dbReference type="InterPro" id="IPR002893">
    <property type="entry name" value="Znf_MYND"/>
</dbReference>
<evidence type="ECO:0000313" key="17">
    <source>
        <dbReference type="Proteomes" id="UP001642484"/>
    </source>
</evidence>
<dbReference type="PROSITE" id="PS00972">
    <property type="entry name" value="USP_1"/>
    <property type="match status" value="1"/>
</dbReference>
<sequence length="1119" mass="124617">MVSHMWTRSTVHSCRSRSTLAHALCRAPHELSCQFAAQRVVRRRGFVPAVRVVVAPLCSVRAEKDDDGRTGTGRTRRVFGIAVPTTGSRDGAMLDGGAATERSPDTSLARQIRRAALRAEAEEVSTQRHQLQEELSTLKRWMVEQREEQAQGLTELRELRGTLHGARHEVEQQAATARAQAEEQAQLAELCREGQRRLGREVFAKMSELNEKLGEKMQLLEDELTARLAETVRMLRQEAQSCRCEEFQRECLEALDAGRDVAERSAQDCVKALEEHMARGRKEASKTCHSVECMRQQLAEQHEISQHLQLEQEEQRERLQEVCGGCHELEARMEELGRWLEALGLRPPGDGAQAAKAPWVLELEKQHEALDSQQVDLQSCRKLVDHCSKELQELNFSYLQRQGQVESLLAKQGSSLQSLRQKVSKERKEEGARRAAWDEELSKLRNQLQQGILDLRKTQAESAAAHTAAVEEKQQALLRHCRAWASEASDGTKEPDGEGLCATCYAKASVYCSKCKGRWYCSQSCQAKDWNLGHKGDCGLGDILQVKSPVPKPPARLLAESVERPVHSDASWRKLLESSDFSARGGWPRGLRNVANCCYMNATLQSLYHSVPLLHGALKQHSCDHERQHTESASAYQEPPLCFRCNLAALSENHLASAKVTSDGDWELEDVVELHDLKTESLNGQTGLVVELLQPKSEAPEARLGVMLPGKASPIAIKTQNLRFLYNRSEVPSPPYEVLRWLPRLNEEFTFGAQEDAHEFFNGLLRLLEDEELKDHARQLQESSGEALEVQADLTALPSRIFGGILVSQCTCTRKECARSSFSFEPFRDLSLEITEATDNLEDMLKLFTAPERLDKQNSWKCEACSEVVRARKQITIYSPPNFLVLHLKRFRFMERGKVTKIVPFPAILNLRPFLSSGASGEGRPVEYELRAVIVHVDKAGYSHFGHYIAFVKCATHRKNTFQWFRIDDSIIQEVEEQQVLQQQAYLLFYTRIGASQEALRRPDAAAGAAGAAAPSRGRCKGREGVICSFYACAEGLCTRCYQEEYGRPPPAEAQEAGSASNGYTVTATPKAAPSAPASAPAPGQGKAAKSGAKPKKVGANDPCPCGSGKKYKKCHGGA</sequence>
<dbReference type="Pfam" id="PF01753">
    <property type="entry name" value="zf-MYND"/>
    <property type="match status" value="1"/>
</dbReference>
<accession>A0ABP0NDG3</accession>
<dbReference type="Gene3D" id="6.10.140.2220">
    <property type="match status" value="1"/>
</dbReference>
<comment type="similarity">
    <text evidence="2">Belongs to the peptidase C19 family.</text>
</comment>
<evidence type="ECO:0000256" key="3">
    <source>
        <dbReference type="ARBA" id="ARBA00012759"/>
    </source>
</evidence>
<feature type="region of interest" description="Disordered" evidence="13">
    <location>
        <begin position="1051"/>
        <end position="1119"/>
    </location>
</feature>
<dbReference type="EC" id="3.4.19.12" evidence="3"/>
<dbReference type="InterPro" id="IPR001394">
    <property type="entry name" value="Peptidase_C19_UCH"/>
</dbReference>
<evidence type="ECO:0000256" key="2">
    <source>
        <dbReference type="ARBA" id="ARBA00009085"/>
    </source>
</evidence>
<gene>
    <name evidence="16" type="ORF">CCMP2556_LOCUS29706</name>
</gene>
<evidence type="ECO:0000256" key="11">
    <source>
        <dbReference type="PROSITE-ProRule" id="PRU00134"/>
    </source>
</evidence>
<dbReference type="SUPFAM" id="SSF103642">
    <property type="entry name" value="Sec-C motif"/>
    <property type="match status" value="1"/>
</dbReference>
<keyword evidence="9" id="KW-0788">Thiol protease</keyword>
<evidence type="ECO:0000256" key="12">
    <source>
        <dbReference type="SAM" id="Coils"/>
    </source>
</evidence>
<dbReference type="InterPro" id="IPR018200">
    <property type="entry name" value="USP_CS"/>
</dbReference>
<evidence type="ECO:0000256" key="1">
    <source>
        <dbReference type="ARBA" id="ARBA00000707"/>
    </source>
</evidence>
<dbReference type="PANTHER" id="PTHR24006:SF758">
    <property type="entry name" value="UBIQUITIN CARBOXYL-TERMINAL HYDROLASE 36"/>
    <property type="match status" value="1"/>
</dbReference>
<dbReference type="InterPro" id="IPR004027">
    <property type="entry name" value="SEC_C_motif"/>
</dbReference>
<organism evidence="16 17">
    <name type="scientific">Durusdinium trenchii</name>
    <dbReference type="NCBI Taxonomy" id="1381693"/>
    <lineage>
        <taxon>Eukaryota</taxon>
        <taxon>Sar</taxon>
        <taxon>Alveolata</taxon>
        <taxon>Dinophyceae</taxon>
        <taxon>Suessiales</taxon>
        <taxon>Symbiodiniaceae</taxon>
        <taxon>Durusdinium</taxon>
    </lineage>
</organism>
<dbReference type="Gene3D" id="3.10.450.50">
    <property type="match status" value="1"/>
</dbReference>
<evidence type="ECO:0000256" key="13">
    <source>
        <dbReference type="SAM" id="MobiDB-lite"/>
    </source>
</evidence>
<feature type="domain" description="USP" evidence="14">
    <location>
        <begin position="589"/>
        <end position="993"/>
    </location>
</feature>
<dbReference type="SUPFAM" id="SSF144232">
    <property type="entry name" value="HIT/MYND zinc finger-like"/>
    <property type="match status" value="1"/>
</dbReference>
<reference evidence="16 17" key="1">
    <citation type="submission" date="2024-02" db="EMBL/GenBank/DDBJ databases">
        <authorList>
            <person name="Chen Y."/>
            <person name="Shah S."/>
            <person name="Dougan E. K."/>
            <person name="Thang M."/>
            <person name="Chan C."/>
        </authorList>
    </citation>
    <scope>NUCLEOTIDE SEQUENCE [LARGE SCALE GENOMIC DNA]</scope>
</reference>
<dbReference type="InterPro" id="IPR038765">
    <property type="entry name" value="Papain-like_cys_pep_sf"/>
</dbReference>
<feature type="coiled-coil region" evidence="12">
    <location>
        <begin position="167"/>
        <end position="223"/>
    </location>
</feature>
<comment type="caution">
    <text evidence="16">The sequence shown here is derived from an EMBL/GenBank/DDBJ whole genome shotgun (WGS) entry which is preliminary data.</text>
</comment>
<dbReference type="PROSITE" id="PS50865">
    <property type="entry name" value="ZF_MYND_2"/>
    <property type="match status" value="1"/>
</dbReference>
<dbReference type="PANTHER" id="PTHR24006">
    <property type="entry name" value="UBIQUITIN CARBOXYL-TERMINAL HYDROLASE"/>
    <property type="match status" value="1"/>
</dbReference>
<feature type="domain" description="MYND-type" evidence="15">
    <location>
        <begin position="501"/>
        <end position="538"/>
    </location>
</feature>
<feature type="compositionally biased region" description="Polar residues" evidence="13">
    <location>
        <begin position="1058"/>
        <end position="1068"/>
    </location>
</feature>
<keyword evidence="10" id="KW-0862">Zinc</keyword>
<feature type="compositionally biased region" description="Low complexity" evidence="13">
    <location>
        <begin position="1070"/>
        <end position="1092"/>
    </location>
</feature>
<comment type="catalytic activity">
    <reaction evidence="1">
        <text>Thiol-dependent hydrolysis of ester, thioester, amide, peptide and isopeptide bonds formed by the C-terminal Gly of ubiquitin (a 76-residue protein attached to proteins as an intracellular targeting signal).</text>
        <dbReference type="EC" id="3.4.19.12"/>
    </reaction>
</comment>
<keyword evidence="7" id="KW-0833">Ubl conjugation pathway</keyword>
<evidence type="ECO:0000256" key="9">
    <source>
        <dbReference type="ARBA" id="ARBA00022807"/>
    </source>
</evidence>
<feature type="compositionally biased region" description="Basic residues" evidence="13">
    <location>
        <begin position="1110"/>
        <end position="1119"/>
    </location>
</feature>
<protein>
    <recommendedName>
        <fullName evidence="3">ubiquitinyl hydrolase 1</fullName>
        <ecNumber evidence="3">3.4.19.12</ecNumber>
    </recommendedName>
</protein>
<dbReference type="SUPFAM" id="SSF54001">
    <property type="entry name" value="Cysteine proteinases"/>
    <property type="match status" value="1"/>
</dbReference>
<evidence type="ECO:0000313" key="16">
    <source>
        <dbReference type="EMBL" id="CAK9060365.1"/>
    </source>
</evidence>
<evidence type="ECO:0000259" key="15">
    <source>
        <dbReference type="PROSITE" id="PS50865"/>
    </source>
</evidence>
<keyword evidence="17" id="KW-1185">Reference proteome</keyword>
<keyword evidence="4" id="KW-0645">Protease</keyword>
<evidence type="ECO:0000256" key="4">
    <source>
        <dbReference type="ARBA" id="ARBA00022670"/>
    </source>
</evidence>
<keyword evidence="12" id="KW-0175">Coiled coil</keyword>
<evidence type="ECO:0000256" key="7">
    <source>
        <dbReference type="ARBA" id="ARBA00022786"/>
    </source>
</evidence>
<evidence type="ECO:0000256" key="5">
    <source>
        <dbReference type="ARBA" id="ARBA00022723"/>
    </source>
</evidence>
<name>A0ABP0NDG3_9DINO</name>
<evidence type="ECO:0000256" key="10">
    <source>
        <dbReference type="ARBA" id="ARBA00022833"/>
    </source>
</evidence>
<proteinExistence type="inferred from homology"/>
<dbReference type="Proteomes" id="UP001642484">
    <property type="component" value="Unassembled WGS sequence"/>
</dbReference>
<evidence type="ECO:0000256" key="6">
    <source>
        <dbReference type="ARBA" id="ARBA00022771"/>
    </source>
</evidence>
<dbReference type="InterPro" id="IPR028889">
    <property type="entry name" value="USP"/>
</dbReference>
<keyword evidence="8" id="KW-0378">Hydrolase</keyword>
<dbReference type="PROSITE" id="PS01360">
    <property type="entry name" value="ZF_MYND_1"/>
    <property type="match status" value="1"/>
</dbReference>
<dbReference type="InterPro" id="IPR050164">
    <property type="entry name" value="Peptidase_C19"/>
</dbReference>
<dbReference type="Gene3D" id="3.90.70.10">
    <property type="entry name" value="Cysteine proteinases"/>
    <property type="match status" value="1"/>
</dbReference>
<evidence type="ECO:0000259" key="14">
    <source>
        <dbReference type="PROSITE" id="PS50235"/>
    </source>
</evidence>
<dbReference type="Pfam" id="PF00443">
    <property type="entry name" value="UCH"/>
    <property type="match status" value="1"/>
</dbReference>
<dbReference type="Pfam" id="PF02810">
    <property type="entry name" value="SEC-C"/>
    <property type="match status" value="1"/>
</dbReference>
<keyword evidence="6 11" id="KW-0863">Zinc-finger</keyword>
<dbReference type="EMBL" id="CAXAMN010021507">
    <property type="protein sequence ID" value="CAK9060365.1"/>
    <property type="molecule type" value="Genomic_DNA"/>
</dbReference>
<keyword evidence="5" id="KW-0479">Metal-binding</keyword>
<evidence type="ECO:0000256" key="8">
    <source>
        <dbReference type="ARBA" id="ARBA00022801"/>
    </source>
</evidence>
<dbReference type="PROSITE" id="PS50235">
    <property type="entry name" value="USP_3"/>
    <property type="match status" value="1"/>
</dbReference>